<evidence type="ECO:0000313" key="1">
    <source>
        <dbReference type="EMBL" id="MBB4745809.1"/>
    </source>
</evidence>
<organism evidence="1 2">
    <name type="scientific">Actinoplanes octamycinicus</name>
    <dbReference type="NCBI Taxonomy" id="135948"/>
    <lineage>
        <taxon>Bacteria</taxon>
        <taxon>Bacillati</taxon>
        <taxon>Actinomycetota</taxon>
        <taxon>Actinomycetes</taxon>
        <taxon>Micromonosporales</taxon>
        <taxon>Micromonosporaceae</taxon>
        <taxon>Actinoplanes</taxon>
    </lineage>
</organism>
<dbReference type="Pfam" id="PF22880">
    <property type="entry name" value="DUF7019"/>
    <property type="match status" value="1"/>
</dbReference>
<dbReference type="Proteomes" id="UP000546162">
    <property type="component" value="Unassembled WGS sequence"/>
</dbReference>
<accession>A0A7W7H8B6</accession>
<dbReference type="EMBL" id="JACHNB010000001">
    <property type="protein sequence ID" value="MBB4745809.1"/>
    <property type="molecule type" value="Genomic_DNA"/>
</dbReference>
<sequence length="207" mass="22575">MSLRFYLYISDAKVDMLLPQVDPGFGGKRESEVGISLKIFSAKHKVETPQSQRVTRLERVVRYLDDFADVGTIDEPGQYFRGRMTMRWGQLHDATHGVYFGGHTDRTVVGLGGSIGHVIGSSAAAPDAFSPSLTPGVVRSLGSLIENDTTDPLAAVHLAERHLTGPEQEVEFVAKRLAHGPSPYPELDRGRTMNVLLGSPIFVAMAD</sequence>
<dbReference type="InterPro" id="IPR054284">
    <property type="entry name" value="DUF7019"/>
</dbReference>
<name>A0A7W7H8B6_9ACTN</name>
<evidence type="ECO:0000313" key="2">
    <source>
        <dbReference type="Proteomes" id="UP000546162"/>
    </source>
</evidence>
<dbReference type="NCBIfam" id="NF040893">
    <property type="entry name" value="SAVMC3_10250"/>
    <property type="match status" value="1"/>
</dbReference>
<dbReference type="AlphaFoldDB" id="A0A7W7H8B6"/>
<proteinExistence type="predicted"/>
<reference evidence="1 2" key="1">
    <citation type="submission" date="2020-08" db="EMBL/GenBank/DDBJ databases">
        <title>Sequencing the genomes of 1000 actinobacteria strains.</title>
        <authorList>
            <person name="Klenk H.-P."/>
        </authorList>
    </citation>
    <scope>NUCLEOTIDE SEQUENCE [LARGE SCALE GENOMIC DNA]</scope>
    <source>
        <strain evidence="1 2">DSM 45809</strain>
    </source>
</reference>
<protein>
    <submittedName>
        <fullName evidence="1">Uncharacterized protein</fullName>
    </submittedName>
</protein>
<gene>
    <name evidence="1" type="ORF">BJY16_009268</name>
</gene>
<dbReference type="RefSeq" id="WP_185046158.1">
    <property type="nucleotide sequence ID" value="NZ_BAABFG010000005.1"/>
</dbReference>
<comment type="caution">
    <text evidence="1">The sequence shown here is derived from an EMBL/GenBank/DDBJ whole genome shotgun (WGS) entry which is preliminary data.</text>
</comment>
<keyword evidence="2" id="KW-1185">Reference proteome</keyword>